<dbReference type="SUPFAM" id="SSF53822">
    <property type="entry name" value="Periplasmic binding protein-like I"/>
    <property type="match status" value="1"/>
</dbReference>
<dbReference type="Proteomes" id="UP000198822">
    <property type="component" value="Chromosome I"/>
</dbReference>
<comment type="similarity">
    <text evidence="1">Belongs to the leucine-binding protein family.</text>
</comment>
<proteinExistence type="inferred from homology"/>
<dbReference type="PANTHER" id="PTHR30483">
    <property type="entry name" value="LEUCINE-SPECIFIC-BINDING PROTEIN"/>
    <property type="match status" value="1"/>
</dbReference>
<dbReference type="PANTHER" id="PTHR30483:SF6">
    <property type="entry name" value="PERIPLASMIC BINDING PROTEIN OF ABC TRANSPORTER FOR NATURAL AMINO ACIDS"/>
    <property type="match status" value="1"/>
</dbReference>
<gene>
    <name evidence="5" type="ORF">SAMN04489720_0953</name>
</gene>
<keyword evidence="2 3" id="KW-0732">Signal</keyword>
<dbReference type="InterPro" id="IPR028082">
    <property type="entry name" value="Peripla_BP_I"/>
</dbReference>
<dbReference type="AlphaFoldDB" id="A0A1G8BIA6"/>
<protein>
    <submittedName>
        <fullName evidence="5">Amino acid/amide ABC transporter substrate-binding protein, HAAT family</fullName>
    </submittedName>
</protein>
<name>A0A1G8BIA6_9MICO</name>
<feature type="domain" description="Leucine-binding protein" evidence="4">
    <location>
        <begin position="49"/>
        <end position="351"/>
    </location>
</feature>
<dbReference type="Pfam" id="PF13458">
    <property type="entry name" value="Peripla_BP_6"/>
    <property type="match status" value="1"/>
</dbReference>
<dbReference type="STRING" id="399736.SAMN04489720_0953"/>
<dbReference type="RefSeq" id="WP_092502913.1">
    <property type="nucleotide sequence ID" value="NZ_LT629695.1"/>
</dbReference>
<accession>A0A1G8BIA6</accession>
<organism evidence="5 6">
    <name type="scientific">Agrococcus jejuensis</name>
    <dbReference type="NCBI Taxonomy" id="399736"/>
    <lineage>
        <taxon>Bacteria</taxon>
        <taxon>Bacillati</taxon>
        <taxon>Actinomycetota</taxon>
        <taxon>Actinomycetes</taxon>
        <taxon>Micrococcales</taxon>
        <taxon>Microbacteriaceae</taxon>
        <taxon>Agrococcus</taxon>
    </lineage>
</organism>
<evidence type="ECO:0000259" key="4">
    <source>
        <dbReference type="Pfam" id="PF13458"/>
    </source>
</evidence>
<evidence type="ECO:0000256" key="3">
    <source>
        <dbReference type="SAM" id="SignalP"/>
    </source>
</evidence>
<feature type="chain" id="PRO_5009243068" evidence="3">
    <location>
        <begin position="27"/>
        <end position="418"/>
    </location>
</feature>
<dbReference type="PROSITE" id="PS51257">
    <property type="entry name" value="PROKAR_LIPOPROTEIN"/>
    <property type="match status" value="1"/>
</dbReference>
<dbReference type="EMBL" id="LT629695">
    <property type="protein sequence ID" value="SDH32861.1"/>
    <property type="molecule type" value="Genomic_DNA"/>
</dbReference>
<evidence type="ECO:0000313" key="5">
    <source>
        <dbReference type="EMBL" id="SDH32861.1"/>
    </source>
</evidence>
<keyword evidence="6" id="KW-1185">Reference proteome</keyword>
<dbReference type="InterPro" id="IPR051010">
    <property type="entry name" value="BCAA_transport"/>
</dbReference>
<feature type="signal peptide" evidence="3">
    <location>
        <begin position="1"/>
        <end position="26"/>
    </location>
</feature>
<dbReference type="InterPro" id="IPR028081">
    <property type="entry name" value="Leu-bd"/>
</dbReference>
<dbReference type="CDD" id="cd06346">
    <property type="entry name" value="PBP1_ABC_ligand_binding-like"/>
    <property type="match status" value="1"/>
</dbReference>
<reference evidence="6" key="1">
    <citation type="submission" date="2016-10" db="EMBL/GenBank/DDBJ databases">
        <authorList>
            <person name="Varghese N."/>
            <person name="Submissions S."/>
        </authorList>
    </citation>
    <scope>NUCLEOTIDE SEQUENCE [LARGE SCALE GENOMIC DNA]</scope>
    <source>
        <strain evidence="6">DSM 22002</strain>
    </source>
</reference>
<sequence length="418" mass="42954">MKAFLRSRSRRAALLAASTAGIVLLAACSTGGGDNGSGSGDGASDDTLVVGTILPQTGNLAFLGPPEFAGVDLAVADLEAADYPFTIEQVDTDSGDTTTDIALQSASQLIDAGADVAIGAASSGVSFTFIDQFVDAGVVQISPANTSPDFSDYDDDGFYWRTAPSDVLQGRVLGNLMVNNGAANVAFLYINDPYGIGLAENAGAAVEAGGGAVVASVPYNPGDTNFSSQVSEILAAGPDAVGILAFEETANIVPELISTQGYPANQVYFVDGNLSNSYEFPAGTLEGTQGTLPGNPADDTFQSRLLEVDSSLTDFSYAPESYDAVILAALAAAQGGSPDAETIRDNLQSVSEGGTKCTDVAECLALIADGEDIDYDGVSGPIEFDENGDPTEAYIGIYQYGADNRYTLLNTEFGSLTE</sequence>
<dbReference type="Gene3D" id="3.40.50.2300">
    <property type="match status" value="3"/>
</dbReference>
<dbReference type="OrthoDB" id="7337537at2"/>
<evidence type="ECO:0000256" key="2">
    <source>
        <dbReference type="ARBA" id="ARBA00022729"/>
    </source>
</evidence>
<evidence type="ECO:0000313" key="6">
    <source>
        <dbReference type="Proteomes" id="UP000198822"/>
    </source>
</evidence>
<evidence type="ECO:0000256" key="1">
    <source>
        <dbReference type="ARBA" id="ARBA00010062"/>
    </source>
</evidence>